<dbReference type="AlphaFoldDB" id="A0A3T0HU61"/>
<evidence type="ECO:0000313" key="5">
    <source>
        <dbReference type="Proteomes" id="UP000282892"/>
    </source>
</evidence>
<dbReference type="Proteomes" id="UP000282892">
    <property type="component" value="Chromosome"/>
</dbReference>
<dbReference type="OrthoDB" id="2679563at2"/>
<evidence type="ECO:0000256" key="2">
    <source>
        <dbReference type="SAM" id="SignalP"/>
    </source>
</evidence>
<evidence type="ECO:0000256" key="1">
    <source>
        <dbReference type="SAM" id="MobiDB-lite"/>
    </source>
</evidence>
<protein>
    <recommendedName>
        <fullName evidence="3">YtkA-like domain-containing protein</fullName>
    </recommendedName>
</protein>
<reference evidence="4 5" key="1">
    <citation type="submission" date="2017-07" db="EMBL/GenBank/DDBJ databases">
        <title>The complete genome sequence of Bacillus mesonae strain H20-5, an efficient strain improving plant abiotic stress resistance.</title>
        <authorList>
            <person name="Kim S.Y."/>
            <person name="Song H."/>
            <person name="Sang M.K."/>
            <person name="Weon H.-Y."/>
            <person name="Song J."/>
        </authorList>
    </citation>
    <scope>NUCLEOTIDE SEQUENCE [LARGE SCALE GENOMIC DNA]</scope>
    <source>
        <strain evidence="4 5">H20-5</strain>
    </source>
</reference>
<dbReference type="Pfam" id="PF13115">
    <property type="entry name" value="YtkA"/>
    <property type="match status" value="2"/>
</dbReference>
<evidence type="ECO:0000313" key="4">
    <source>
        <dbReference type="EMBL" id="AZU60680.1"/>
    </source>
</evidence>
<name>A0A3T0HU61_9BACI</name>
<feature type="signal peptide" evidence="2">
    <location>
        <begin position="1"/>
        <end position="18"/>
    </location>
</feature>
<keyword evidence="5" id="KW-1185">Reference proteome</keyword>
<dbReference type="InterPro" id="IPR032693">
    <property type="entry name" value="YtkA-like_dom"/>
</dbReference>
<sequence>MKHKSLLMLFVVSIMVIAAGCGTSKEKDTSSQNQQLPAMIDVALKINPENPQLNKEVTFSATVTQGKEKVDDADEMTFEIWKDGKEKHEKIQGKHKGDGVYSITKSFPEAGKYFVISHVTARDMHNMPQKEFTVGDASATNDQAQKAEHHEEGHDSDHHDHHDAAGVSMHFMVAKDVKANAKTTLTVHLQKDNSALTGARVRFEVWKANEEKHEFIETKENKAGEYAAETNFPTTGEYTVKVHVEKGEIHTHEENTITVH</sequence>
<feature type="domain" description="YtkA-like" evidence="3">
    <location>
        <begin position="42"/>
        <end position="118"/>
    </location>
</feature>
<keyword evidence="2" id="KW-0732">Signal</keyword>
<dbReference type="PROSITE" id="PS51257">
    <property type="entry name" value="PROKAR_LIPOPROTEIN"/>
    <property type="match status" value="1"/>
</dbReference>
<dbReference type="Gene3D" id="2.60.40.10">
    <property type="entry name" value="Immunoglobulins"/>
    <property type="match status" value="1"/>
</dbReference>
<gene>
    <name evidence="4" type="ORF">CHR53_05040</name>
</gene>
<dbReference type="STRING" id="1193713.GCA_001636315_03535"/>
<dbReference type="InterPro" id="IPR013783">
    <property type="entry name" value="Ig-like_fold"/>
</dbReference>
<proteinExistence type="predicted"/>
<organism evidence="4 5">
    <name type="scientific">Neobacillus mesonae</name>
    <dbReference type="NCBI Taxonomy" id="1193713"/>
    <lineage>
        <taxon>Bacteria</taxon>
        <taxon>Bacillati</taxon>
        <taxon>Bacillota</taxon>
        <taxon>Bacilli</taxon>
        <taxon>Bacillales</taxon>
        <taxon>Bacillaceae</taxon>
        <taxon>Neobacillus</taxon>
    </lineage>
</organism>
<evidence type="ECO:0000259" key="3">
    <source>
        <dbReference type="Pfam" id="PF13115"/>
    </source>
</evidence>
<feature type="region of interest" description="Disordered" evidence="1">
    <location>
        <begin position="139"/>
        <end position="162"/>
    </location>
</feature>
<feature type="domain" description="YtkA-like" evidence="3">
    <location>
        <begin position="163"/>
        <end position="243"/>
    </location>
</feature>
<dbReference type="RefSeq" id="WP_066392832.1">
    <property type="nucleotide sequence ID" value="NZ_CP022572.1"/>
</dbReference>
<accession>A0A3T0HU61</accession>
<dbReference type="KEGG" id="nmk:CHR53_05040"/>
<feature type="compositionally biased region" description="Basic and acidic residues" evidence="1">
    <location>
        <begin position="145"/>
        <end position="162"/>
    </location>
</feature>
<feature type="chain" id="PRO_5039435537" description="YtkA-like domain-containing protein" evidence="2">
    <location>
        <begin position="19"/>
        <end position="260"/>
    </location>
</feature>
<dbReference type="EMBL" id="CP022572">
    <property type="protein sequence ID" value="AZU60680.1"/>
    <property type="molecule type" value="Genomic_DNA"/>
</dbReference>